<dbReference type="InterPro" id="IPR036185">
    <property type="entry name" value="DNA_heli_DnaB-like_N_sf"/>
</dbReference>
<evidence type="ECO:0000259" key="13">
    <source>
        <dbReference type="PROSITE" id="PS51199"/>
    </source>
</evidence>
<keyword evidence="9" id="KW-0413">Isomerase</keyword>
<dbReference type="NCBIfam" id="TIGR00665">
    <property type="entry name" value="DnaB"/>
    <property type="match status" value="1"/>
</dbReference>
<proteinExistence type="inferred from homology"/>
<keyword evidence="8 12" id="KW-0238">DNA-binding</keyword>
<dbReference type="FunFam" id="1.10.860.10:FF:000001">
    <property type="entry name" value="Replicative DNA helicase"/>
    <property type="match status" value="1"/>
</dbReference>
<comment type="function">
    <text evidence="12">The main replicative DNA helicase, it participates in initiation and elongation during chromosome replication. Travels ahead of the DNA replisome, separating dsDNA into templates for DNA synthesis. A processive ATP-dependent 5'-3' DNA helicase it has DNA-dependent ATPase activity.</text>
</comment>
<keyword evidence="7 12" id="KW-0067">ATP-binding</keyword>
<evidence type="ECO:0000313" key="14">
    <source>
        <dbReference type="EMBL" id="KUK46372.1"/>
    </source>
</evidence>
<dbReference type="EC" id="5.6.2.3" evidence="11 12"/>
<evidence type="ECO:0000256" key="4">
    <source>
        <dbReference type="ARBA" id="ARBA00022741"/>
    </source>
</evidence>
<sequence>MTDDFNISENSISEALTLPSNREAEEALIGAVLINQEVYLEIAQFLTAEDFFIVRNKWIWEAFKHLNESRQPIDLVTVTEVLTNRGQLDEVGGQVYLISLINRAPNTFHAESYGRIIEQNAVRRRMLDAANEIARLAYHQDQSIDTVVDEAEKAIFNVSERRIKRDLVPISEVVSTYYDRIDELAKRPEDIFGVPTGLIDIDSLLGGLQKSDLLIVAGRPGMGKTGFLLGVLRNAALLHKKHVAMFSMEMSNEQLLQRLVAMDTRIDTQRLRSGKLNDNEWTIFFQALDSYGGATIFLDDTPAITPLSLRTKCRRLHMEYGLDLVIVDYLQLMSGDSRTDNRVQEVSNISRNMKVLARELNVPVLTAAQLSRAVEHRPDKKPQLSDLRESGSLEQDADIVMFIHRNSMSEVEEERNKAEMIVAKHRNGPTHSGIGLVFIEELAKFENAARGQYPEG</sequence>
<keyword evidence="5 12" id="KW-0378">Hydrolase</keyword>
<dbReference type="EMBL" id="LGFU01000034">
    <property type="protein sequence ID" value="KUK46372.1"/>
    <property type="molecule type" value="Genomic_DNA"/>
</dbReference>
<dbReference type="GO" id="GO:0006269">
    <property type="term" value="P:DNA replication, synthesis of primer"/>
    <property type="evidence" value="ECO:0007669"/>
    <property type="project" value="UniProtKB-UniRule"/>
</dbReference>
<evidence type="ECO:0000313" key="15">
    <source>
        <dbReference type="Proteomes" id="UP000064249"/>
    </source>
</evidence>
<evidence type="ECO:0000256" key="10">
    <source>
        <dbReference type="ARBA" id="ARBA00048954"/>
    </source>
</evidence>
<comment type="caution">
    <text evidence="14">The sequence shown here is derived from an EMBL/GenBank/DDBJ whole genome shotgun (WGS) entry which is preliminary data.</text>
</comment>
<dbReference type="InterPro" id="IPR007693">
    <property type="entry name" value="DNA_helicase_DnaB-like_N"/>
</dbReference>
<dbReference type="PANTHER" id="PTHR30153">
    <property type="entry name" value="REPLICATIVE DNA HELICASE DNAB"/>
    <property type="match status" value="1"/>
</dbReference>
<dbReference type="InterPro" id="IPR007694">
    <property type="entry name" value="DNA_helicase_DnaB-like_C"/>
</dbReference>
<gene>
    <name evidence="14" type="ORF">XD73_0755</name>
</gene>
<dbReference type="PROSITE" id="PS51199">
    <property type="entry name" value="SF4_HELICASE"/>
    <property type="match status" value="1"/>
</dbReference>
<feature type="domain" description="SF4 helicase" evidence="13">
    <location>
        <begin position="187"/>
        <end position="452"/>
    </location>
</feature>
<evidence type="ECO:0000256" key="5">
    <source>
        <dbReference type="ARBA" id="ARBA00022801"/>
    </source>
</evidence>
<dbReference type="GO" id="GO:1990077">
    <property type="term" value="C:primosome complex"/>
    <property type="evidence" value="ECO:0007669"/>
    <property type="project" value="UniProtKB-UniRule"/>
</dbReference>
<comment type="similarity">
    <text evidence="1 12">Belongs to the helicase family. DnaB subfamily.</text>
</comment>
<evidence type="ECO:0000256" key="8">
    <source>
        <dbReference type="ARBA" id="ARBA00023125"/>
    </source>
</evidence>
<dbReference type="InterPro" id="IPR016136">
    <property type="entry name" value="DNA_helicase_N/primase_C"/>
</dbReference>
<evidence type="ECO:0000256" key="1">
    <source>
        <dbReference type="ARBA" id="ARBA00008428"/>
    </source>
</evidence>
<keyword evidence="6 12" id="KW-0347">Helicase</keyword>
<evidence type="ECO:0000256" key="2">
    <source>
        <dbReference type="ARBA" id="ARBA00022515"/>
    </source>
</evidence>
<evidence type="ECO:0000256" key="12">
    <source>
        <dbReference type="RuleBase" id="RU362085"/>
    </source>
</evidence>
<dbReference type="Gene3D" id="1.10.860.10">
    <property type="entry name" value="DNAb Helicase, Chain A"/>
    <property type="match status" value="1"/>
</dbReference>
<dbReference type="GO" id="GO:0005524">
    <property type="term" value="F:ATP binding"/>
    <property type="evidence" value="ECO:0007669"/>
    <property type="project" value="UniProtKB-UniRule"/>
</dbReference>
<keyword evidence="2 12" id="KW-0639">Primosome</keyword>
<dbReference type="CDD" id="cd00984">
    <property type="entry name" value="DnaB_C"/>
    <property type="match status" value="1"/>
</dbReference>
<dbReference type="GO" id="GO:0005829">
    <property type="term" value="C:cytosol"/>
    <property type="evidence" value="ECO:0007669"/>
    <property type="project" value="TreeGrafter"/>
</dbReference>
<dbReference type="AlphaFoldDB" id="A0A101FXR0"/>
<protein>
    <recommendedName>
        <fullName evidence="11 12">Replicative DNA helicase</fullName>
        <ecNumber evidence="11 12">5.6.2.3</ecNumber>
    </recommendedName>
</protein>
<accession>A0A101FXR0</accession>
<evidence type="ECO:0000256" key="3">
    <source>
        <dbReference type="ARBA" id="ARBA00022705"/>
    </source>
</evidence>
<evidence type="ECO:0000256" key="6">
    <source>
        <dbReference type="ARBA" id="ARBA00022806"/>
    </source>
</evidence>
<name>A0A101FXR0_9CHLR</name>
<dbReference type="Gene3D" id="3.40.50.300">
    <property type="entry name" value="P-loop containing nucleotide triphosphate hydrolases"/>
    <property type="match status" value="1"/>
</dbReference>
<comment type="catalytic activity">
    <reaction evidence="10 12">
        <text>ATP + H2O = ADP + phosphate + H(+)</text>
        <dbReference type="Rhea" id="RHEA:13065"/>
        <dbReference type="ChEBI" id="CHEBI:15377"/>
        <dbReference type="ChEBI" id="CHEBI:15378"/>
        <dbReference type="ChEBI" id="CHEBI:30616"/>
        <dbReference type="ChEBI" id="CHEBI:43474"/>
        <dbReference type="ChEBI" id="CHEBI:456216"/>
        <dbReference type="EC" id="5.6.2.3"/>
    </reaction>
</comment>
<dbReference type="InterPro" id="IPR007692">
    <property type="entry name" value="DNA_helicase_DnaB"/>
</dbReference>
<evidence type="ECO:0000256" key="7">
    <source>
        <dbReference type="ARBA" id="ARBA00022840"/>
    </source>
</evidence>
<dbReference type="GO" id="GO:0016887">
    <property type="term" value="F:ATP hydrolysis activity"/>
    <property type="evidence" value="ECO:0007669"/>
    <property type="project" value="RHEA"/>
</dbReference>
<organism evidence="14 15">
    <name type="scientific">Anaerolinea thermophila</name>
    <dbReference type="NCBI Taxonomy" id="167964"/>
    <lineage>
        <taxon>Bacteria</taxon>
        <taxon>Bacillati</taxon>
        <taxon>Chloroflexota</taxon>
        <taxon>Anaerolineae</taxon>
        <taxon>Anaerolineales</taxon>
        <taxon>Anaerolineaceae</taxon>
        <taxon>Anaerolinea</taxon>
    </lineage>
</organism>
<dbReference type="SUPFAM" id="SSF52540">
    <property type="entry name" value="P-loop containing nucleoside triphosphate hydrolases"/>
    <property type="match status" value="1"/>
</dbReference>
<keyword evidence="3 12" id="KW-0235">DNA replication</keyword>
<dbReference type="Pfam" id="PF00772">
    <property type="entry name" value="DnaB"/>
    <property type="match status" value="1"/>
</dbReference>
<dbReference type="Proteomes" id="UP000064249">
    <property type="component" value="Unassembled WGS sequence"/>
</dbReference>
<dbReference type="InterPro" id="IPR027417">
    <property type="entry name" value="P-loop_NTPase"/>
</dbReference>
<reference evidence="14 15" key="1">
    <citation type="journal article" date="2015" name="MBio">
        <title>Genome-Resolved Metagenomic Analysis Reveals Roles for Candidate Phyla and Other Microbial Community Members in Biogeochemical Transformations in Oil Reservoirs.</title>
        <authorList>
            <person name="Hu P."/>
            <person name="Tom L."/>
            <person name="Singh A."/>
            <person name="Thomas B.C."/>
            <person name="Baker B.J."/>
            <person name="Piceno Y.M."/>
            <person name="Andersen G.L."/>
            <person name="Banfield J.F."/>
        </authorList>
    </citation>
    <scope>NUCLEOTIDE SEQUENCE [LARGE SCALE GENOMIC DNA]</scope>
    <source>
        <strain evidence="14">46_16</strain>
    </source>
</reference>
<dbReference type="Pfam" id="PF03796">
    <property type="entry name" value="DnaB_C"/>
    <property type="match status" value="1"/>
</dbReference>
<dbReference type="GO" id="GO:0043139">
    <property type="term" value="F:5'-3' DNA helicase activity"/>
    <property type="evidence" value="ECO:0007669"/>
    <property type="project" value="UniProtKB-EC"/>
</dbReference>
<dbReference type="SUPFAM" id="SSF48024">
    <property type="entry name" value="N-terminal domain of DnaB helicase"/>
    <property type="match status" value="1"/>
</dbReference>
<evidence type="ECO:0000256" key="9">
    <source>
        <dbReference type="ARBA" id="ARBA00023235"/>
    </source>
</evidence>
<keyword evidence="4 12" id="KW-0547">Nucleotide-binding</keyword>
<dbReference type="GO" id="GO:0003677">
    <property type="term" value="F:DNA binding"/>
    <property type="evidence" value="ECO:0007669"/>
    <property type="project" value="UniProtKB-UniRule"/>
</dbReference>
<dbReference type="PANTHER" id="PTHR30153:SF2">
    <property type="entry name" value="REPLICATIVE DNA HELICASE"/>
    <property type="match status" value="1"/>
</dbReference>
<evidence type="ECO:0000256" key="11">
    <source>
        <dbReference type="NCBIfam" id="TIGR00665"/>
    </source>
</evidence>
<dbReference type="PATRIC" id="fig|167964.4.peg.256"/>